<keyword evidence="3" id="KW-1185">Reference proteome</keyword>
<keyword evidence="1" id="KW-1133">Transmembrane helix</keyword>
<dbReference type="Proteomes" id="UP001304071">
    <property type="component" value="Chromosome 1"/>
</dbReference>
<accession>A0ABZ0QBR1</accession>
<proteinExistence type="predicted"/>
<keyword evidence="1" id="KW-0472">Membrane</keyword>
<reference evidence="2 3" key="1">
    <citation type="submission" date="2023-11" db="EMBL/GenBank/DDBJ databases">
        <title>Plant-associative lifestyle of Vibrio porteresiae and its evolutionary dynamics.</title>
        <authorList>
            <person name="Rameshkumar N."/>
            <person name="Kirti K."/>
        </authorList>
    </citation>
    <scope>NUCLEOTIDE SEQUENCE [LARGE SCALE GENOMIC DNA]</scope>
    <source>
        <strain evidence="2 3">MSSRF30</strain>
    </source>
</reference>
<protein>
    <submittedName>
        <fullName evidence="2">DUF3311 domain-containing protein</fullName>
    </submittedName>
</protein>
<evidence type="ECO:0000313" key="2">
    <source>
        <dbReference type="EMBL" id="WPC73207.1"/>
    </source>
</evidence>
<evidence type="ECO:0000313" key="3">
    <source>
        <dbReference type="Proteomes" id="UP001304071"/>
    </source>
</evidence>
<organism evidence="2 3">
    <name type="scientific">Vibrio porteresiae DSM 19223</name>
    <dbReference type="NCBI Taxonomy" id="1123496"/>
    <lineage>
        <taxon>Bacteria</taxon>
        <taxon>Pseudomonadati</taxon>
        <taxon>Pseudomonadota</taxon>
        <taxon>Gammaproteobacteria</taxon>
        <taxon>Vibrionales</taxon>
        <taxon>Vibrionaceae</taxon>
        <taxon>Vibrio</taxon>
    </lineage>
</organism>
<dbReference type="EMBL" id="CP138203">
    <property type="protein sequence ID" value="WPC73207.1"/>
    <property type="molecule type" value="Genomic_DNA"/>
</dbReference>
<gene>
    <name evidence="2" type="ORF">R8Z52_13925</name>
</gene>
<dbReference type="RefSeq" id="WP_261893015.1">
    <property type="nucleotide sequence ID" value="NZ_AP024895.1"/>
</dbReference>
<name>A0ABZ0QBR1_9VIBR</name>
<feature type="transmembrane region" description="Helical" evidence="1">
    <location>
        <begin position="41"/>
        <end position="63"/>
    </location>
</feature>
<keyword evidence="1" id="KW-0812">Transmembrane</keyword>
<sequence>MKNRQLPMHPLMMLYFAVCALAMIWPGATLANKIEPMVMGLPFFLFWYLAWLMVTFVGLIICYKTEEDDA</sequence>
<evidence type="ECO:0000256" key="1">
    <source>
        <dbReference type="SAM" id="Phobius"/>
    </source>
</evidence>